<dbReference type="InterPro" id="IPR018389">
    <property type="entry name" value="DctP_fam"/>
</dbReference>
<name>A0A2A2F0U3_9GAMM</name>
<dbReference type="OrthoDB" id="8690069at2"/>
<evidence type="ECO:0008006" key="4">
    <source>
        <dbReference type="Google" id="ProtNLM"/>
    </source>
</evidence>
<dbReference type="PANTHER" id="PTHR33376">
    <property type="match status" value="1"/>
</dbReference>
<dbReference type="PANTHER" id="PTHR33376:SF2">
    <property type="entry name" value="DICARBOXYLATE-BINDING PERIPLASMIC PROTEIN"/>
    <property type="match status" value="1"/>
</dbReference>
<dbReference type="NCBIfam" id="TIGR00787">
    <property type="entry name" value="dctP"/>
    <property type="match status" value="1"/>
</dbReference>
<accession>A0A2A2F0U3</accession>
<evidence type="ECO:0000256" key="1">
    <source>
        <dbReference type="ARBA" id="ARBA00022729"/>
    </source>
</evidence>
<dbReference type="InterPro" id="IPR004682">
    <property type="entry name" value="TRAP_DctP"/>
</dbReference>
<dbReference type="Gene3D" id="3.40.190.170">
    <property type="entry name" value="Bacterial extracellular solute-binding protein, family 7"/>
    <property type="match status" value="1"/>
</dbReference>
<dbReference type="PIRSF" id="PIRSF006470">
    <property type="entry name" value="DctB"/>
    <property type="match status" value="1"/>
</dbReference>
<organism evidence="2 3">
    <name type="scientific">Halomonas salipaludis</name>
    <dbReference type="NCBI Taxonomy" id="2032625"/>
    <lineage>
        <taxon>Bacteria</taxon>
        <taxon>Pseudomonadati</taxon>
        <taxon>Pseudomonadota</taxon>
        <taxon>Gammaproteobacteria</taxon>
        <taxon>Oceanospirillales</taxon>
        <taxon>Halomonadaceae</taxon>
        <taxon>Halomonas</taxon>
    </lineage>
</organism>
<keyword evidence="1" id="KW-0732">Signal</keyword>
<dbReference type="EMBL" id="NSKB01000002">
    <property type="protein sequence ID" value="PAU78163.1"/>
    <property type="molecule type" value="Genomic_DNA"/>
</dbReference>
<keyword evidence="3" id="KW-1185">Reference proteome</keyword>
<protein>
    <recommendedName>
        <fullName evidence="4">TRAP transporter substrate-binding protein</fullName>
    </recommendedName>
</protein>
<dbReference type="AlphaFoldDB" id="A0A2A2F0U3"/>
<dbReference type="GO" id="GO:0030246">
    <property type="term" value="F:carbohydrate binding"/>
    <property type="evidence" value="ECO:0007669"/>
    <property type="project" value="TreeGrafter"/>
</dbReference>
<dbReference type="Pfam" id="PF03480">
    <property type="entry name" value="DctP"/>
    <property type="match status" value="1"/>
</dbReference>
<reference evidence="2 3" key="1">
    <citation type="submission" date="2017-08" db="EMBL/GenBank/DDBJ databases">
        <title>Halomonas alkalisoli sp. nov., isolated from saline alkaline soil.</title>
        <authorList>
            <person name="Wang D."/>
            <person name="Zhang G."/>
        </authorList>
    </citation>
    <scope>NUCLEOTIDE SEQUENCE [LARGE SCALE GENOMIC DNA]</scope>
    <source>
        <strain evidence="2 3">WRN001</strain>
    </source>
</reference>
<dbReference type="InterPro" id="IPR038404">
    <property type="entry name" value="TRAP_DctP_sf"/>
</dbReference>
<evidence type="ECO:0000313" key="2">
    <source>
        <dbReference type="EMBL" id="PAU78163.1"/>
    </source>
</evidence>
<evidence type="ECO:0000313" key="3">
    <source>
        <dbReference type="Proteomes" id="UP000217771"/>
    </source>
</evidence>
<dbReference type="Proteomes" id="UP000217771">
    <property type="component" value="Unassembled WGS sequence"/>
</dbReference>
<dbReference type="CDD" id="cd13671">
    <property type="entry name" value="PBP2_TRAP_SBP_like_3"/>
    <property type="match status" value="1"/>
</dbReference>
<gene>
    <name evidence="2" type="ORF">CK498_05400</name>
</gene>
<proteinExistence type="predicted"/>
<sequence>MDLREKAMKVLATVFTALSVLTLGVTSANADVRMRLANALSKDHPSSIVLQQFADEVREKTDSEVSIRLFVNGVLGSEREALEQLQNGAVDITRVSAASLENFAPVFRVFSLPYIFEDEEDFYEKMRGPVASTVYEATIDDGFQGLTFFDSGARSFYNISKPIETPEDLQGLKLRVINSNTSIRMLELMGGTPTPLPYGEVYTALQSGVIDGAENNPTALTIGRHGEVAKYYSLDQHQRIPDFLVISNRAMEKMTDEQQEIVREAAAHATEAYRELWDEAVRKALADAHEMGVKINRPDKEPFRRAVQPLIDEYHQDSTIGPLLEQIIAD</sequence>
<dbReference type="NCBIfam" id="NF037995">
    <property type="entry name" value="TRAP_S1"/>
    <property type="match status" value="1"/>
</dbReference>
<dbReference type="GO" id="GO:0055085">
    <property type="term" value="P:transmembrane transport"/>
    <property type="evidence" value="ECO:0007669"/>
    <property type="project" value="InterPro"/>
</dbReference>
<comment type="caution">
    <text evidence="2">The sequence shown here is derived from an EMBL/GenBank/DDBJ whole genome shotgun (WGS) entry which is preliminary data.</text>
</comment>
<dbReference type="GO" id="GO:0030288">
    <property type="term" value="C:outer membrane-bounded periplasmic space"/>
    <property type="evidence" value="ECO:0007669"/>
    <property type="project" value="InterPro"/>
</dbReference>